<sequence length="238" mass="27328">MAFLLCLLNDFSLWISLITETMREQSGSISNTSRPTLPTCPSLMPSQVAVLRKSWKHINTKGLITVLSRCFQRLESSCPVVSQCFSSSQQELSTVQQCSVRTVADHARFLLSMLDKIIDSEQDLEEIREIGARHCVLKQRCGFGAAELDRFQEIFVEVILKQDGVRQSKEASRSWELLREVLAEYFRPVEEVLSLRQKIVLARQTILFFRRCLKHQVVFLRIFVEQTRGVTILCSQLS</sequence>
<evidence type="ECO:0000313" key="6">
    <source>
        <dbReference type="Proteomes" id="UP000267027"/>
    </source>
</evidence>
<dbReference type="WBParaSite" id="ACOC_0000194301-mRNA-1">
    <property type="protein sequence ID" value="ACOC_0000194301-mRNA-1"/>
    <property type="gene ID" value="ACOC_0000194301"/>
</dbReference>
<dbReference type="InterPro" id="IPR050532">
    <property type="entry name" value="Globin-like_OT"/>
</dbReference>
<dbReference type="CDD" id="cd01040">
    <property type="entry name" value="Mb-like"/>
    <property type="match status" value="1"/>
</dbReference>
<accession>A0A0R3PDE0</accession>
<dbReference type="GO" id="GO:0019825">
    <property type="term" value="F:oxygen binding"/>
    <property type="evidence" value="ECO:0007669"/>
    <property type="project" value="InterPro"/>
</dbReference>
<dbReference type="GO" id="GO:0046872">
    <property type="term" value="F:metal ion binding"/>
    <property type="evidence" value="ECO:0007669"/>
    <property type="project" value="UniProtKB-KW"/>
</dbReference>
<reference evidence="5 6" key="2">
    <citation type="submission" date="2018-11" db="EMBL/GenBank/DDBJ databases">
        <authorList>
            <consortium name="Pathogen Informatics"/>
        </authorList>
    </citation>
    <scope>NUCLEOTIDE SEQUENCE [LARGE SCALE GENOMIC DNA]</scope>
    <source>
        <strain evidence="5 6">Costa Rica</strain>
    </source>
</reference>
<dbReference type="PANTHER" id="PTHR46458:SF17">
    <property type="entry name" value="GLOBIN FAMILY PROFILE DOMAIN-CONTAINING PROTEIN"/>
    <property type="match status" value="1"/>
</dbReference>
<dbReference type="OrthoDB" id="5859312at2759"/>
<evidence type="ECO:0000256" key="2">
    <source>
        <dbReference type="ARBA" id="ARBA00022723"/>
    </source>
</evidence>
<keyword evidence="4" id="KW-0732">Signal</keyword>
<keyword evidence="6" id="KW-1185">Reference proteome</keyword>
<evidence type="ECO:0000256" key="1">
    <source>
        <dbReference type="ARBA" id="ARBA00022617"/>
    </source>
</evidence>
<dbReference type="Gene3D" id="1.10.490.10">
    <property type="entry name" value="Globins"/>
    <property type="match status" value="1"/>
</dbReference>
<dbReference type="Proteomes" id="UP000267027">
    <property type="component" value="Unassembled WGS sequence"/>
</dbReference>
<dbReference type="InterPro" id="IPR012292">
    <property type="entry name" value="Globin/Proto"/>
</dbReference>
<protein>
    <submittedName>
        <fullName evidence="7">GLOBIN domain-containing protein</fullName>
    </submittedName>
</protein>
<reference evidence="7" key="1">
    <citation type="submission" date="2017-02" db="UniProtKB">
        <authorList>
            <consortium name="WormBaseParasite"/>
        </authorList>
    </citation>
    <scope>IDENTIFICATION</scope>
</reference>
<evidence type="ECO:0000256" key="3">
    <source>
        <dbReference type="ARBA" id="ARBA00023004"/>
    </source>
</evidence>
<evidence type="ECO:0000313" key="5">
    <source>
        <dbReference type="EMBL" id="VDM53529.1"/>
    </source>
</evidence>
<dbReference type="EMBL" id="UYYA01000329">
    <property type="protein sequence ID" value="VDM53529.1"/>
    <property type="molecule type" value="Genomic_DNA"/>
</dbReference>
<dbReference type="PANTHER" id="PTHR46458">
    <property type="entry name" value="BLR2807 PROTEIN"/>
    <property type="match status" value="1"/>
</dbReference>
<evidence type="ECO:0000313" key="7">
    <source>
        <dbReference type="WBParaSite" id="ACOC_0000194301-mRNA-1"/>
    </source>
</evidence>
<keyword evidence="2" id="KW-0479">Metal-binding</keyword>
<dbReference type="InterPro" id="IPR009050">
    <property type="entry name" value="Globin-like_sf"/>
</dbReference>
<gene>
    <name evidence="5" type="ORF">ACOC_LOCUS1944</name>
</gene>
<keyword evidence="1" id="KW-0349">Heme</keyword>
<name>A0A0R3PDE0_ANGCS</name>
<dbReference type="STRING" id="334426.A0A0R3PDE0"/>
<feature type="signal peptide" evidence="4">
    <location>
        <begin position="1"/>
        <end position="16"/>
    </location>
</feature>
<feature type="chain" id="PRO_5043130049" evidence="4">
    <location>
        <begin position="17"/>
        <end position="238"/>
    </location>
</feature>
<dbReference type="SUPFAM" id="SSF46458">
    <property type="entry name" value="Globin-like"/>
    <property type="match status" value="1"/>
</dbReference>
<proteinExistence type="predicted"/>
<organism evidence="7">
    <name type="scientific">Angiostrongylus costaricensis</name>
    <name type="common">Nematode worm</name>
    <dbReference type="NCBI Taxonomy" id="334426"/>
    <lineage>
        <taxon>Eukaryota</taxon>
        <taxon>Metazoa</taxon>
        <taxon>Ecdysozoa</taxon>
        <taxon>Nematoda</taxon>
        <taxon>Chromadorea</taxon>
        <taxon>Rhabditida</taxon>
        <taxon>Rhabditina</taxon>
        <taxon>Rhabditomorpha</taxon>
        <taxon>Strongyloidea</taxon>
        <taxon>Metastrongylidae</taxon>
        <taxon>Angiostrongylus</taxon>
    </lineage>
</organism>
<dbReference type="InterPro" id="IPR044399">
    <property type="entry name" value="Mb-like_M"/>
</dbReference>
<evidence type="ECO:0000256" key="4">
    <source>
        <dbReference type="SAM" id="SignalP"/>
    </source>
</evidence>
<dbReference type="GO" id="GO:0020037">
    <property type="term" value="F:heme binding"/>
    <property type="evidence" value="ECO:0007669"/>
    <property type="project" value="InterPro"/>
</dbReference>
<dbReference type="AlphaFoldDB" id="A0A0R3PDE0"/>
<keyword evidence="3" id="KW-0408">Iron</keyword>